<dbReference type="GO" id="GO:0004842">
    <property type="term" value="F:ubiquitin-protein transferase activity"/>
    <property type="evidence" value="ECO:0007669"/>
    <property type="project" value="InterPro"/>
</dbReference>
<reference evidence="2 3" key="1">
    <citation type="journal article" date="2017" name="Nat. Ecol. Evol.">
        <title>Scallop genome provides insights into evolution of bilaterian karyotype and development.</title>
        <authorList>
            <person name="Wang S."/>
            <person name="Zhang J."/>
            <person name="Jiao W."/>
            <person name="Li J."/>
            <person name="Xun X."/>
            <person name="Sun Y."/>
            <person name="Guo X."/>
            <person name="Huan P."/>
            <person name="Dong B."/>
            <person name="Zhang L."/>
            <person name="Hu X."/>
            <person name="Sun X."/>
            <person name="Wang J."/>
            <person name="Zhao C."/>
            <person name="Wang Y."/>
            <person name="Wang D."/>
            <person name="Huang X."/>
            <person name="Wang R."/>
            <person name="Lv J."/>
            <person name="Li Y."/>
            <person name="Zhang Z."/>
            <person name="Liu B."/>
            <person name="Lu W."/>
            <person name="Hui Y."/>
            <person name="Liang J."/>
            <person name="Zhou Z."/>
            <person name="Hou R."/>
            <person name="Li X."/>
            <person name="Liu Y."/>
            <person name="Li H."/>
            <person name="Ning X."/>
            <person name="Lin Y."/>
            <person name="Zhao L."/>
            <person name="Xing Q."/>
            <person name="Dou J."/>
            <person name="Li Y."/>
            <person name="Mao J."/>
            <person name="Guo H."/>
            <person name="Dou H."/>
            <person name="Li T."/>
            <person name="Mu C."/>
            <person name="Jiang W."/>
            <person name="Fu Q."/>
            <person name="Fu X."/>
            <person name="Miao Y."/>
            <person name="Liu J."/>
            <person name="Yu Q."/>
            <person name="Li R."/>
            <person name="Liao H."/>
            <person name="Li X."/>
            <person name="Kong Y."/>
            <person name="Jiang Z."/>
            <person name="Chourrout D."/>
            <person name="Li R."/>
            <person name="Bao Z."/>
        </authorList>
    </citation>
    <scope>NUCLEOTIDE SEQUENCE [LARGE SCALE GENOMIC DNA]</scope>
    <source>
        <strain evidence="2 3">PY_sf001</strain>
    </source>
</reference>
<feature type="domain" description="VWFA" evidence="1">
    <location>
        <begin position="385"/>
        <end position="583"/>
    </location>
</feature>
<dbReference type="EMBL" id="NEDP02004694">
    <property type="protein sequence ID" value="OWF44715.1"/>
    <property type="molecule type" value="Genomic_DNA"/>
</dbReference>
<dbReference type="Gene3D" id="3.40.50.410">
    <property type="entry name" value="von Willebrand factor, type A domain"/>
    <property type="match status" value="1"/>
</dbReference>
<dbReference type="GO" id="GO:0046872">
    <property type="term" value="F:metal ion binding"/>
    <property type="evidence" value="ECO:0007669"/>
    <property type="project" value="InterPro"/>
</dbReference>
<dbReference type="CDD" id="cd00198">
    <property type="entry name" value="vWFA"/>
    <property type="match status" value="1"/>
</dbReference>
<keyword evidence="3" id="KW-1185">Reference proteome</keyword>
<dbReference type="Pfam" id="PF18738">
    <property type="entry name" value="HEPN_DZIP3"/>
    <property type="match status" value="1"/>
</dbReference>
<name>A0A210Q7M5_MIZYE</name>
<dbReference type="AlphaFoldDB" id="A0A210Q7M5"/>
<dbReference type="PROSITE" id="PS50234">
    <property type="entry name" value="VWFA"/>
    <property type="match status" value="1"/>
</dbReference>
<evidence type="ECO:0000313" key="2">
    <source>
        <dbReference type="EMBL" id="OWF44715.1"/>
    </source>
</evidence>
<dbReference type="InterPro" id="IPR041249">
    <property type="entry name" value="HEPN_DZIP3"/>
</dbReference>
<evidence type="ECO:0000313" key="3">
    <source>
        <dbReference type="Proteomes" id="UP000242188"/>
    </source>
</evidence>
<dbReference type="InterPro" id="IPR036465">
    <property type="entry name" value="vWFA_dom_sf"/>
</dbReference>
<dbReference type="InterPro" id="IPR037252">
    <property type="entry name" value="Mib_Herc2_sf"/>
</dbReference>
<dbReference type="SMART" id="SM00327">
    <property type="entry name" value="VWA"/>
    <property type="match status" value="1"/>
</dbReference>
<evidence type="ECO:0000259" key="1">
    <source>
        <dbReference type="PROSITE" id="PS50234"/>
    </source>
</evidence>
<protein>
    <recommendedName>
        <fullName evidence="1">VWFA domain-containing protein</fullName>
    </recommendedName>
</protein>
<dbReference type="SUPFAM" id="SSF159034">
    <property type="entry name" value="Mib/herc2 domain-like"/>
    <property type="match status" value="1"/>
</dbReference>
<dbReference type="Gene3D" id="2.30.30.40">
    <property type="entry name" value="SH3 Domains"/>
    <property type="match status" value="1"/>
</dbReference>
<organism evidence="2 3">
    <name type="scientific">Mizuhopecten yessoensis</name>
    <name type="common">Japanese scallop</name>
    <name type="synonym">Patinopecten yessoensis</name>
    <dbReference type="NCBI Taxonomy" id="6573"/>
    <lineage>
        <taxon>Eukaryota</taxon>
        <taxon>Metazoa</taxon>
        <taxon>Spiralia</taxon>
        <taxon>Lophotrochozoa</taxon>
        <taxon>Mollusca</taxon>
        <taxon>Bivalvia</taxon>
        <taxon>Autobranchia</taxon>
        <taxon>Pteriomorphia</taxon>
        <taxon>Pectinida</taxon>
        <taxon>Pectinoidea</taxon>
        <taxon>Pectinidae</taxon>
        <taxon>Mizuhopecten</taxon>
    </lineage>
</organism>
<accession>A0A210Q7M5</accession>
<dbReference type="Proteomes" id="UP000242188">
    <property type="component" value="Unassembled WGS sequence"/>
</dbReference>
<dbReference type="SUPFAM" id="SSF53300">
    <property type="entry name" value="vWA-like"/>
    <property type="match status" value="1"/>
</dbReference>
<dbReference type="OrthoDB" id="438049at2759"/>
<proteinExistence type="predicted"/>
<gene>
    <name evidence="2" type="ORF">KP79_PYT06910</name>
</gene>
<dbReference type="InterPro" id="IPR002035">
    <property type="entry name" value="VWF_A"/>
</dbReference>
<comment type="caution">
    <text evidence="2">The sequence shown here is derived from an EMBL/GenBank/DDBJ whole genome shotgun (WGS) entry which is preliminary data.</text>
</comment>
<dbReference type="Pfam" id="PF13519">
    <property type="entry name" value="VWA_2"/>
    <property type="match status" value="1"/>
</dbReference>
<sequence length="739" mass="83798">MASASRTRPNLQPNVELGFYCRIAKLLLSVGTHTLRQQLVHIVGDVGAFIRDEQVIKKLKAAKCFSAYQWKIIATADVDEFDITLLSALLLNVCNLSDGHKKYIRDIRQHRNDLCHSHDACITKAGFDTKWKNVSDTLCNIAQLCCPAFRDEIEKEITDLKSAPIDVSRDQHHFQVLLEHCLIERDFQHGILTQQTEANTKLQQLINHLSLLEKRQEARQTIQILKEVNDVMIKCVQSNEDKSAICSLLMEDMNGIIDNHLSSLQKGIQAELQSISKSVAGATDLIQENGQDLKRMEMKLDKLSQNKPVVNLIDDAFLDMVADGIKKFPGKIVQKLTPNKDVTKPNIKADEKKKSELKEEYLKQHSHDEQIKCVELDLARGVGPDTVLLLDASCNMKRDGNFANMMTLTRQIIQGIFEESVPEVLEENIAIVTFGRLTTIRQHLTNDQYNWMTCLEGIENSGPDGPADLCKGIRMCEAAIQVNKKTLQKHGLRISPRVILITDGNISDPSDPSESFQNRENARQQAYRLMDALARNNHKVFCVPLCGHGSPSYKFLEKLAHRASGSVIRPDEKQYITRYHRKIFWALLFESHHPGIQVSESSYIADILKQSKLPFTDEEVEDMEEIIANPDVLGYARSSPKIGRYTDPHDDLPPLGTRVVQGKHWREDEFKEHHCGPGTGTVIGQDDESVWVEWDGCEDDTHYKYKYGLNKFFEVRVHDRPRTPEEGKAFLVGCCVTSK</sequence>